<accession>A0A0D1YWN3</accession>
<feature type="binding site" evidence="9">
    <location>
        <position position="50"/>
    </location>
    <ligand>
        <name>ATP</name>
        <dbReference type="ChEBI" id="CHEBI:30616"/>
    </ligand>
</feature>
<dbReference type="GO" id="GO:0005634">
    <property type="term" value="C:nucleus"/>
    <property type="evidence" value="ECO:0007669"/>
    <property type="project" value="TreeGrafter"/>
</dbReference>
<evidence type="ECO:0000256" key="3">
    <source>
        <dbReference type="ARBA" id="ARBA00022679"/>
    </source>
</evidence>
<evidence type="ECO:0000256" key="10">
    <source>
        <dbReference type="SAM" id="MobiDB-lite"/>
    </source>
</evidence>
<dbReference type="HOGENOM" id="CLU_000288_59_8_1"/>
<evidence type="ECO:0000256" key="2">
    <source>
        <dbReference type="ARBA" id="ARBA00022527"/>
    </source>
</evidence>
<dbReference type="GO" id="GO:0005737">
    <property type="term" value="C:cytoplasm"/>
    <property type="evidence" value="ECO:0007669"/>
    <property type="project" value="TreeGrafter"/>
</dbReference>
<dbReference type="RefSeq" id="XP_016214966.1">
    <property type="nucleotide sequence ID" value="XM_016356877.1"/>
</dbReference>
<dbReference type="InterPro" id="IPR000719">
    <property type="entry name" value="Prot_kinase_dom"/>
</dbReference>
<dbReference type="PROSITE" id="PS00108">
    <property type="entry name" value="PROTEIN_KINASE_ST"/>
    <property type="match status" value="1"/>
</dbReference>
<evidence type="ECO:0000256" key="1">
    <source>
        <dbReference type="ARBA" id="ARBA00012513"/>
    </source>
</evidence>
<dbReference type="EC" id="2.7.11.1" evidence="1"/>
<comment type="catalytic activity">
    <reaction evidence="8">
        <text>L-seryl-[protein] + ATP = O-phospho-L-seryl-[protein] + ADP + H(+)</text>
        <dbReference type="Rhea" id="RHEA:17989"/>
        <dbReference type="Rhea" id="RHEA-COMP:9863"/>
        <dbReference type="Rhea" id="RHEA-COMP:11604"/>
        <dbReference type="ChEBI" id="CHEBI:15378"/>
        <dbReference type="ChEBI" id="CHEBI:29999"/>
        <dbReference type="ChEBI" id="CHEBI:30616"/>
        <dbReference type="ChEBI" id="CHEBI:83421"/>
        <dbReference type="ChEBI" id="CHEBI:456216"/>
        <dbReference type="EC" id="2.7.11.1"/>
    </reaction>
</comment>
<dbReference type="GO" id="GO:0007095">
    <property type="term" value="P:mitotic G2 DNA damage checkpoint signaling"/>
    <property type="evidence" value="ECO:0007669"/>
    <property type="project" value="TreeGrafter"/>
</dbReference>
<evidence type="ECO:0000259" key="11">
    <source>
        <dbReference type="PROSITE" id="PS50011"/>
    </source>
</evidence>
<organism evidence="12 13">
    <name type="scientific">Verruconis gallopava</name>
    <dbReference type="NCBI Taxonomy" id="253628"/>
    <lineage>
        <taxon>Eukaryota</taxon>
        <taxon>Fungi</taxon>
        <taxon>Dikarya</taxon>
        <taxon>Ascomycota</taxon>
        <taxon>Pezizomycotina</taxon>
        <taxon>Dothideomycetes</taxon>
        <taxon>Pleosporomycetidae</taxon>
        <taxon>Venturiales</taxon>
        <taxon>Sympoventuriaceae</taxon>
        <taxon>Verruconis</taxon>
    </lineage>
</organism>
<dbReference type="InterPro" id="IPR008271">
    <property type="entry name" value="Ser/Thr_kinase_AS"/>
</dbReference>
<keyword evidence="13" id="KW-1185">Reference proteome</keyword>
<evidence type="ECO:0000256" key="4">
    <source>
        <dbReference type="ARBA" id="ARBA00022741"/>
    </source>
</evidence>
<dbReference type="STRING" id="253628.A0A0D1YWN3"/>
<evidence type="ECO:0000313" key="12">
    <source>
        <dbReference type="EMBL" id="KIW05097.1"/>
    </source>
</evidence>
<evidence type="ECO:0000256" key="8">
    <source>
        <dbReference type="ARBA" id="ARBA00048679"/>
    </source>
</evidence>
<dbReference type="SMART" id="SM00220">
    <property type="entry name" value="S_TKc"/>
    <property type="match status" value="1"/>
</dbReference>
<name>A0A0D1YWN3_9PEZI</name>
<protein>
    <recommendedName>
        <fullName evidence="1">non-specific serine/threonine protein kinase</fullName>
        <ecNumber evidence="1">2.7.11.1</ecNumber>
    </recommendedName>
</protein>
<dbReference type="VEuPathDB" id="FungiDB:PV09_03654"/>
<dbReference type="EMBL" id="KN847538">
    <property type="protein sequence ID" value="KIW05097.1"/>
    <property type="molecule type" value="Genomic_DNA"/>
</dbReference>
<dbReference type="InterPro" id="IPR017441">
    <property type="entry name" value="Protein_kinase_ATP_BS"/>
</dbReference>
<dbReference type="Gene3D" id="1.10.510.10">
    <property type="entry name" value="Transferase(Phosphotransferase) domain 1"/>
    <property type="match status" value="1"/>
</dbReference>
<dbReference type="InParanoid" id="A0A0D1YWN3"/>
<dbReference type="PROSITE" id="PS50011">
    <property type="entry name" value="PROTEIN_KINASE_DOM"/>
    <property type="match status" value="1"/>
</dbReference>
<dbReference type="GeneID" id="27311627"/>
<evidence type="ECO:0000256" key="7">
    <source>
        <dbReference type="ARBA" id="ARBA00047899"/>
    </source>
</evidence>
<dbReference type="PROSITE" id="PS00107">
    <property type="entry name" value="PROTEIN_KINASE_ATP"/>
    <property type="match status" value="1"/>
</dbReference>
<proteinExistence type="predicted"/>
<gene>
    <name evidence="12" type="ORF">PV09_03654</name>
</gene>
<dbReference type="Proteomes" id="UP000053259">
    <property type="component" value="Unassembled WGS sequence"/>
</dbReference>
<keyword evidence="4 9" id="KW-0547">Nucleotide-binding</keyword>
<keyword evidence="5" id="KW-0418">Kinase</keyword>
<evidence type="ECO:0000256" key="6">
    <source>
        <dbReference type="ARBA" id="ARBA00022840"/>
    </source>
</evidence>
<dbReference type="PANTHER" id="PTHR43895:SF32">
    <property type="entry name" value="SERINE_THREONINE-PROTEIN KINASE CHK1"/>
    <property type="match status" value="1"/>
</dbReference>
<dbReference type="OrthoDB" id="539158at2759"/>
<dbReference type="Pfam" id="PF00069">
    <property type="entry name" value="Pkinase"/>
    <property type="match status" value="1"/>
</dbReference>
<evidence type="ECO:0000256" key="9">
    <source>
        <dbReference type="PROSITE-ProRule" id="PRU10141"/>
    </source>
</evidence>
<dbReference type="GO" id="GO:0005524">
    <property type="term" value="F:ATP binding"/>
    <property type="evidence" value="ECO:0007669"/>
    <property type="project" value="UniProtKB-UniRule"/>
</dbReference>
<keyword evidence="2" id="KW-0723">Serine/threonine-protein kinase</keyword>
<evidence type="ECO:0000256" key="5">
    <source>
        <dbReference type="ARBA" id="ARBA00022777"/>
    </source>
</evidence>
<comment type="catalytic activity">
    <reaction evidence="7">
        <text>L-threonyl-[protein] + ATP = O-phospho-L-threonyl-[protein] + ADP + H(+)</text>
        <dbReference type="Rhea" id="RHEA:46608"/>
        <dbReference type="Rhea" id="RHEA-COMP:11060"/>
        <dbReference type="Rhea" id="RHEA-COMP:11605"/>
        <dbReference type="ChEBI" id="CHEBI:15378"/>
        <dbReference type="ChEBI" id="CHEBI:30013"/>
        <dbReference type="ChEBI" id="CHEBI:30616"/>
        <dbReference type="ChEBI" id="CHEBI:61977"/>
        <dbReference type="ChEBI" id="CHEBI:456216"/>
        <dbReference type="EC" id="2.7.11.1"/>
    </reaction>
</comment>
<dbReference type="GO" id="GO:0004674">
    <property type="term" value="F:protein serine/threonine kinase activity"/>
    <property type="evidence" value="ECO:0007669"/>
    <property type="project" value="UniProtKB-KW"/>
</dbReference>
<reference evidence="12 13" key="1">
    <citation type="submission" date="2015-01" db="EMBL/GenBank/DDBJ databases">
        <title>The Genome Sequence of Ochroconis gallopava CBS43764.</title>
        <authorList>
            <consortium name="The Broad Institute Genomics Platform"/>
            <person name="Cuomo C."/>
            <person name="de Hoog S."/>
            <person name="Gorbushina A."/>
            <person name="Stielow B."/>
            <person name="Teixiera M."/>
            <person name="Abouelleil A."/>
            <person name="Chapman S.B."/>
            <person name="Priest M."/>
            <person name="Young S.K."/>
            <person name="Wortman J."/>
            <person name="Nusbaum C."/>
            <person name="Birren B."/>
        </authorList>
    </citation>
    <scope>NUCLEOTIDE SEQUENCE [LARGE SCALE GENOMIC DNA]</scope>
    <source>
        <strain evidence="12 13">CBS 43764</strain>
    </source>
</reference>
<dbReference type="GO" id="GO:0035861">
    <property type="term" value="C:site of double-strand break"/>
    <property type="evidence" value="ECO:0007669"/>
    <property type="project" value="TreeGrafter"/>
</dbReference>
<feature type="region of interest" description="Disordered" evidence="10">
    <location>
        <begin position="327"/>
        <end position="348"/>
    </location>
</feature>
<keyword evidence="6 9" id="KW-0067">ATP-binding</keyword>
<keyword evidence="3" id="KW-0808">Transferase</keyword>
<dbReference type="FunFam" id="1.10.510.10:FF:000692">
    <property type="entry name" value="Serine/threonine protein kinase, variant"/>
    <property type="match status" value="1"/>
</dbReference>
<dbReference type="AlphaFoldDB" id="A0A0D1YWN3"/>
<dbReference type="SUPFAM" id="SSF56112">
    <property type="entry name" value="Protein kinase-like (PK-like)"/>
    <property type="match status" value="1"/>
</dbReference>
<dbReference type="InterPro" id="IPR011009">
    <property type="entry name" value="Kinase-like_dom_sf"/>
</dbReference>
<dbReference type="PANTHER" id="PTHR43895">
    <property type="entry name" value="CALCIUM/CALMODULIN-DEPENDENT PROTEIN KINASE KINASE-RELATED"/>
    <property type="match status" value="1"/>
</dbReference>
<evidence type="ECO:0000313" key="13">
    <source>
        <dbReference type="Proteomes" id="UP000053259"/>
    </source>
</evidence>
<dbReference type="FunCoup" id="A0A0D1YWN3">
    <property type="interactions" value="430"/>
</dbReference>
<feature type="domain" description="Protein kinase" evidence="11">
    <location>
        <begin position="20"/>
        <end position="294"/>
    </location>
</feature>
<feature type="compositionally biased region" description="Low complexity" evidence="10">
    <location>
        <begin position="328"/>
        <end position="338"/>
    </location>
</feature>
<sequence>MTLAPESSQVSPLPTDLPFRIVSKTIGSGAYASIRKAVPLKQSSPVIAIKFINKEHAFKRGRIKPKNLEDEVKLHAYLGAHRNIIQFYAHGADTFWVWIAMELASNGDLFDKIEADVGVGEDIAHLYFTQLMSAVGYMHSKGIAHRDLKPENILVGENGDLKLADFGLAALYKKGNEMRLCNTVCGSPPYIAPEVVNGKRGKRYDVLEQGYAPHVADLWSCGVILFTLLVGNTPWDEPTERSYEFKLYLDSGGKMGDELWEQLPKDTLSLLRGMMKLEPSKRFTLEEIRSHPWMRRTNPIMDASGRAKDPVALATKMMENLKVNFQHSTASQRQTQRRSSSENMEIDSDNMDLGRSIAATQPETPLNDFAFEWERPMSQPVYSRPSTQPSHDIAERLTEDPTLSQFTQTPSVPLSLTQIAKRFGDIVPATPLTQFLSARPADLLISTIIDALAKLRVPASPIESLDAVHIRIKTRDGRGQNLNGQVIISPWSSQIFEVRFVKLKGDPLEWRRFFKNVCAYCKDFIIRPDEL</sequence>